<feature type="transmembrane region" description="Helical" evidence="3">
    <location>
        <begin position="161"/>
        <end position="183"/>
    </location>
</feature>
<name>A0A6N2N6G9_SALVM</name>
<dbReference type="Pfam" id="PF13906">
    <property type="entry name" value="AA_permease_C"/>
    <property type="match status" value="1"/>
</dbReference>
<dbReference type="InterPro" id="IPR029485">
    <property type="entry name" value="CAT_C"/>
</dbReference>
<keyword evidence="3" id="KW-0472">Membrane</keyword>
<evidence type="ECO:0000256" key="2">
    <source>
        <dbReference type="ARBA" id="ARBA00022448"/>
    </source>
</evidence>
<keyword evidence="3" id="KW-0812">Transmembrane</keyword>
<protein>
    <recommendedName>
        <fullName evidence="4">Cationic amino acid transporter C-terminal domain-containing protein</fullName>
    </recommendedName>
</protein>
<feature type="domain" description="Cationic amino acid transporter C-terminal" evidence="4">
    <location>
        <begin position="144"/>
        <end position="184"/>
    </location>
</feature>
<dbReference type="GO" id="GO:0015171">
    <property type="term" value="F:amino acid transmembrane transporter activity"/>
    <property type="evidence" value="ECO:0007669"/>
    <property type="project" value="TreeGrafter"/>
</dbReference>
<keyword evidence="2" id="KW-0813">Transport</keyword>
<sequence>MARDGLLPSFFSDVNRRSQVPVKSTLVTGFRFCSIGIFYGCFRISWDASDLSIPRWVNIDHNSNFQLHTYISQSFWTRHELFTAFLSMLLICLDCSSIRLLRFMCVELVSYGLVLTCIEQDDARHNFGILEFGELRKIKYLSGFICPFVPLLPIVCSLVNIYLLINLGVSVWLIVGVLVYTFYGGSWRSHVPATHAMNYRSSGES</sequence>
<evidence type="ECO:0000256" key="3">
    <source>
        <dbReference type="SAM" id="Phobius"/>
    </source>
</evidence>
<dbReference type="PANTHER" id="PTHR43243">
    <property type="entry name" value="INNER MEMBRANE TRANSPORTER YGJI-RELATED"/>
    <property type="match status" value="1"/>
</dbReference>
<evidence type="ECO:0000256" key="1">
    <source>
        <dbReference type="ARBA" id="ARBA00008572"/>
    </source>
</evidence>
<dbReference type="AlphaFoldDB" id="A0A6N2N6G9"/>
<evidence type="ECO:0000259" key="4">
    <source>
        <dbReference type="Pfam" id="PF13906"/>
    </source>
</evidence>
<accession>A0A6N2N6G9</accession>
<reference evidence="5" key="1">
    <citation type="submission" date="2019-03" db="EMBL/GenBank/DDBJ databases">
        <authorList>
            <person name="Mank J."/>
            <person name="Almeida P."/>
        </authorList>
    </citation>
    <scope>NUCLEOTIDE SEQUENCE</scope>
    <source>
        <strain evidence="5">78183</strain>
    </source>
</reference>
<feature type="transmembrane region" description="Helical" evidence="3">
    <location>
        <begin position="138"/>
        <end position="155"/>
    </location>
</feature>
<gene>
    <name evidence="5" type="ORF">SVIM_LOCUS415073</name>
</gene>
<evidence type="ECO:0000313" key="5">
    <source>
        <dbReference type="EMBL" id="VFU57429.1"/>
    </source>
</evidence>
<organism evidence="5">
    <name type="scientific">Salix viminalis</name>
    <name type="common">Common osier</name>
    <name type="synonym">Basket willow</name>
    <dbReference type="NCBI Taxonomy" id="40686"/>
    <lineage>
        <taxon>Eukaryota</taxon>
        <taxon>Viridiplantae</taxon>
        <taxon>Streptophyta</taxon>
        <taxon>Embryophyta</taxon>
        <taxon>Tracheophyta</taxon>
        <taxon>Spermatophyta</taxon>
        <taxon>Magnoliopsida</taxon>
        <taxon>eudicotyledons</taxon>
        <taxon>Gunneridae</taxon>
        <taxon>Pentapetalae</taxon>
        <taxon>rosids</taxon>
        <taxon>fabids</taxon>
        <taxon>Malpighiales</taxon>
        <taxon>Salicaceae</taxon>
        <taxon>Saliceae</taxon>
        <taxon>Salix</taxon>
    </lineage>
</organism>
<keyword evidence="3" id="KW-1133">Transmembrane helix</keyword>
<proteinExistence type="inferred from homology"/>
<dbReference type="EMBL" id="CAADRP010001946">
    <property type="protein sequence ID" value="VFU57429.1"/>
    <property type="molecule type" value="Genomic_DNA"/>
</dbReference>
<comment type="similarity">
    <text evidence="1">Belongs to the amino acid-polyamine-organocation (APC) superfamily. Cationic amino acid transporter (CAT) (TC 2.A.3.3) family.</text>
</comment>
<dbReference type="PANTHER" id="PTHR43243:SF4">
    <property type="entry name" value="CATIONIC AMINO ACID TRANSPORTER 4"/>
    <property type="match status" value="1"/>
</dbReference>